<accession>A0ABN6ZNY1</accession>
<evidence type="ECO:0000256" key="2">
    <source>
        <dbReference type="ARBA" id="ARBA00022723"/>
    </source>
</evidence>
<dbReference type="InterPro" id="IPR006638">
    <property type="entry name" value="Elp3/MiaA/NifB-like_rSAM"/>
</dbReference>
<dbReference type="SFLD" id="SFLDS00029">
    <property type="entry name" value="Radical_SAM"/>
    <property type="match status" value="1"/>
</dbReference>
<dbReference type="InterPro" id="IPR023874">
    <property type="entry name" value="DNA_rSAM_put"/>
</dbReference>
<keyword evidence="1" id="KW-0949">S-adenosyl-L-methionine</keyword>
<dbReference type="InterPro" id="IPR003583">
    <property type="entry name" value="Hlx-hairpin-Hlx_DNA-bd_motif"/>
</dbReference>
<dbReference type="Gene3D" id="1.10.150.320">
    <property type="entry name" value="Photosystem II 12 kDa extrinsic protein"/>
    <property type="match status" value="1"/>
</dbReference>
<dbReference type="SUPFAM" id="SSF102114">
    <property type="entry name" value="Radical SAM enzymes"/>
    <property type="match status" value="1"/>
</dbReference>
<evidence type="ECO:0000313" key="6">
    <source>
        <dbReference type="EMBL" id="BES81971.1"/>
    </source>
</evidence>
<proteinExistence type="predicted"/>
<dbReference type="RefSeq" id="WP_338248839.1">
    <property type="nucleotide sequence ID" value="NZ_AP028907.1"/>
</dbReference>
<dbReference type="SFLD" id="SFLDG01102">
    <property type="entry name" value="Uncharacterised_Radical_SAM_Su"/>
    <property type="match status" value="1"/>
</dbReference>
<evidence type="ECO:0000256" key="1">
    <source>
        <dbReference type="ARBA" id="ARBA00022691"/>
    </source>
</evidence>
<evidence type="ECO:0000259" key="5">
    <source>
        <dbReference type="PROSITE" id="PS51918"/>
    </source>
</evidence>
<dbReference type="SUPFAM" id="SSF47781">
    <property type="entry name" value="RuvA domain 2-like"/>
    <property type="match status" value="1"/>
</dbReference>
<dbReference type="SMART" id="SM00729">
    <property type="entry name" value="Elp3"/>
    <property type="match status" value="1"/>
</dbReference>
<dbReference type="InterPro" id="IPR007197">
    <property type="entry name" value="rSAM"/>
</dbReference>
<evidence type="ECO:0000313" key="7">
    <source>
        <dbReference type="Proteomes" id="UP001341135"/>
    </source>
</evidence>
<dbReference type="InterPro" id="IPR013785">
    <property type="entry name" value="Aldolase_TIM"/>
</dbReference>
<dbReference type="PROSITE" id="PS51918">
    <property type="entry name" value="RADICAL_SAM"/>
    <property type="match status" value="1"/>
</dbReference>
<feature type="domain" description="Radical SAM core" evidence="5">
    <location>
        <begin position="30"/>
        <end position="257"/>
    </location>
</feature>
<dbReference type="InterPro" id="IPR010994">
    <property type="entry name" value="RuvA_2-like"/>
</dbReference>
<dbReference type="CDD" id="cd01335">
    <property type="entry name" value="Radical_SAM"/>
    <property type="match status" value="1"/>
</dbReference>
<dbReference type="Proteomes" id="UP001341135">
    <property type="component" value="Chromosome"/>
</dbReference>
<dbReference type="SMART" id="SM00278">
    <property type="entry name" value="HhH1"/>
    <property type="match status" value="1"/>
</dbReference>
<organism evidence="6 7">
    <name type="scientific">Pyrodictium abyssi</name>
    <dbReference type="NCBI Taxonomy" id="54256"/>
    <lineage>
        <taxon>Archaea</taxon>
        <taxon>Thermoproteota</taxon>
        <taxon>Thermoprotei</taxon>
        <taxon>Desulfurococcales</taxon>
        <taxon>Pyrodictiaceae</taxon>
        <taxon>Pyrodictium</taxon>
    </lineage>
</organism>
<sequence>MAWSWKWRNPSILLEGAERFERVEIPVYCSTGGPLFKTLLSSGCRMDCRYCPFARGVRAQREAWRRDKLVRVFLEAYRRGLVRGLFLSSGLYGDPERVSLDIVEVAEELRRRGYRGYIHLRLMPGTPLWLVREALRLADRVGLNLEAPGPGFFAEIAPSKGGWSLDLLSRLLYAARVARNPRRVDTQLVLGASGESDMDVIMLVEYLAGSGVGRVHFSPYTPVPGTPLASVRSRPTPLWRSRQLYEAETLIRDYGFRARDFEPLTDDEGNIPPSSLPLKKRLALAHPEWFPVDPETASMHELLRVPGIGPKRARMIIEARSRGELDLAKLRRILGPGWRAAQRFLDLGSISHSALASYMHTGSW</sequence>
<evidence type="ECO:0000256" key="3">
    <source>
        <dbReference type="ARBA" id="ARBA00023004"/>
    </source>
</evidence>
<evidence type="ECO:0000256" key="4">
    <source>
        <dbReference type="ARBA" id="ARBA00023014"/>
    </source>
</evidence>
<dbReference type="Gene3D" id="3.20.20.70">
    <property type="entry name" value="Aldolase class I"/>
    <property type="match status" value="1"/>
</dbReference>
<protein>
    <submittedName>
        <fullName evidence="6">DNA modification/repair radical SAM protein</fullName>
    </submittedName>
</protein>
<dbReference type="GeneID" id="89289548"/>
<keyword evidence="4" id="KW-0411">Iron-sulfur</keyword>
<dbReference type="EMBL" id="AP028907">
    <property type="protein sequence ID" value="BES81971.1"/>
    <property type="molecule type" value="Genomic_DNA"/>
</dbReference>
<gene>
    <name evidence="6" type="ORF">PABY_15380</name>
</gene>
<keyword evidence="3" id="KW-0408">Iron</keyword>
<dbReference type="InterPro" id="IPR058240">
    <property type="entry name" value="rSAM_sf"/>
</dbReference>
<name>A0ABN6ZNY1_9CREN</name>
<keyword evidence="7" id="KW-1185">Reference proteome</keyword>
<keyword evidence="2" id="KW-0479">Metal-binding</keyword>
<reference evidence="6 7" key="1">
    <citation type="submission" date="2023-09" db="EMBL/GenBank/DDBJ databases">
        <title>Pyrofollis japonicus gen. nov. sp. nov., a novel member of the family Pyrodictiaceae isolated from the Iheya North hydrothermal field.</title>
        <authorList>
            <person name="Miyazaki U."/>
            <person name="Sanari M."/>
            <person name="Tame A."/>
            <person name="Kitajima M."/>
            <person name="Okamoto A."/>
            <person name="Sawayama S."/>
            <person name="Miyazaki J."/>
            <person name="Takai K."/>
            <person name="Nakagawa S."/>
        </authorList>
    </citation>
    <scope>NUCLEOTIDE SEQUENCE [LARGE SCALE GENOMIC DNA]</scope>
    <source>
        <strain evidence="6 7">AV2</strain>
    </source>
</reference>